<dbReference type="PROSITE" id="PS51068">
    <property type="entry name" value="FPG_CAT"/>
    <property type="match status" value="1"/>
</dbReference>
<dbReference type="SMART" id="SM00898">
    <property type="entry name" value="Fapy_DNA_glyco"/>
    <property type="match status" value="1"/>
</dbReference>
<dbReference type="RefSeq" id="WP_267782759.1">
    <property type="nucleotide sequence ID" value="NZ_CP113089.1"/>
</dbReference>
<dbReference type="Gene3D" id="3.20.190.10">
    <property type="entry name" value="MutM-like, N-terminal"/>
    <property type="match status" value="1"/>
</dbReference>
<dbReference type="AlphaFoldDB" id="A0A9E8MNF9"/>
<keyword evidence="8" id="KW-0238">DNA-binding</keyword>
<keyword evidence="4" id="KW-0227">DNA damage</keyword>
<keyword evidence="10" id="KW-0456">Lyase</keyword>
<evidence type="ECO:0000313" key="17">
    <source>
        <dbReference type="Proteomes" id="UP001164706"/>
    </source>
</evidence>
<keyword evidence="3" id="KW-0479">Metal-binding</keyword>
<dbReference type="EMBL" id="CP113089">
    <property type="protein sequence ID" value="WAB82604.1"/>
    <property type="molecule type" value="Genomic_DNA"/>
</dbReference>
<dbReference type="InterPro" id="IPR015886">
    <property type="entry name" value="H2TH_FPG"/>
</dbReference>
<keyword evidence="5 13" id="KW-0863">Zinc-finger</keyword>
<feature type="domain" description="Formamidopyrimidine-DNA glycosylase catalytic" evidence="15">
    <location>
        <begin position="2"/>
        <end position="167"/>
    </location>
</feature>
<dbReference type="GO" id="GO:0008270">
    <property type="term" value="F:zinc ion binding"/>
    <property type="evidence" value="ECO:0007669"/>
    <property type="project" value="UniProtKB-KW"/>
</dbReference>
<keyword evidence="12" id="KW-0326">Glycosidase</keyword>
<evidence type="ECO:0000256" key="3">
    <source>
        <dbReference type="ARBA" id="ARBA00022723"/>
    </source>
</evidence>
<dbReference type="SUPFAM" id="SSF57716">
    <property type="entry name" value="Glucocorticoid receptor-like (DNA-binding domain)"/>
    <property type="match status" value="1"/>
</dbReference>
<dbReference type="InterPro" id="IPR010979">
    <property type="entry name" value="Ribosomal_uS13-like_H2TH"/>
</dbReference>
<dbReference type="EC" id="4.2.99.18" evidence="2"/>
<evidence type="ECO:0000259" key="14">
    <source>
        <dbReference type="PROSITE" id="PS51066"/>
    </source>
</evidence>
<evidence type="ECO:0000256" key="2">
    <source>
        <dbReference type="ARBA" id="ARBA00012720"/>
    </source>
</evidence>
<accession>A0A9E8MNF9</accession>
<dbReference type="PANTHER" id="PTHR42697">
    <property type="entry name" value="ENDONUCLEASE 8"/>
    <property type="match status" value="1"/>
</dbReference>
<dbReference type="GO" id="GO:0003684">
    <property type="term" value="F:damaged DNA binding"/>
    <property type="evidence" value="ECO:0007669"/>
    <property type="project" value="InterPro"/>
</dbReference>
<feature type="domain" description="FPG-type" evidence="14">
    <location>
        <begin position="258"/>
        <end position="297"/>
    </location>
</feature>
<comment type="similarity">
    <text evidence="1">Belongs to the FPG family.</text>
</comment>
<evidence type="ECO:0000256" key="7">
    <source>
        <dbReference type="ARBA" id="ARBA00022833"/>
    </source>
</evidence>
<dbReference type="PROSITE" id="PS51066">
    <property type="entry name" value="ZF_FPG_2"/>
    <property type="match status" value="1"/>
</dbReference>
<keyword evidence="9" id="KW-0234">DNA repair</keyword>
<keyword evidence="17" id="KW-1185">Reference proteome</keyword>
<evidence type="ECO:0000259" key="15">
    <source>
        <dbReference type="PROSITE" id="PS51068"/>
    </source>
</evidence>
<dbReference type="SUPFAM" id="SSF81624">
    <property type="entry name" value="N-terminal domain of MutM-like DNA repair proteins"/>
    <property type="match status" value="1"/>
</dbReference>
<evidence type="ECO:0000256" key="4">
    <source>
        <dbReference type="ARBA" id="ARBA00022763"/>
    </source>
</evidence>
<gene>
    <name evidence="16" type="ORF">OVN18_06290</name>
</gene>
<sequence>MPEGDTVHRAASRLHEALAGRTVTHCDVRVPQYATVDLSGEPVHEVVARGKHLLMRIGTTTVHSHLKMEGSWHVYRPGARWRRPAFEARMVLEVGAAGGGSAGGSVGGSLGGSLGSEHRGAESIAADIPPVDEQGWQAVGFALGELEIAPTAQEEQMVGYLGPDPLGPDWDRTEALARLTADPARPIGLALLDQRIIAGLGNDYRNETLFLRGVLPETPVGEVDAAAAVDLAVRLIRANRDRVERTTTGDTRRGRRLWVAHRERQPCRRCGTPVRQGTLGDSALTERMTWYCPSCQR</sequence>
<dbReference type="InterPro" id="IPR044090">
    <property type="entry name" value="Nei2_N"/>
</dbReference>
<dbReference type="InterPro" id="IPR035937">
    <property type="entry name" value="FPG_N"/>
</dbReference>
<evidence type="ECO:0000256" key="1">
    <source>
        <dbReference type="ARBA" id="ARBA00009409"/>
    </source>
</evidence>
<evidence type="ECO:0000256" key="8">
    <source>
        <dbReference type="ARBA" id="ARBA00023125"/>
    </source>
</evidence>
<dbReference type="Pfam" id="PF06831">
    <property type="entry name" value="H2TH"/>
    <property type="match status" value="1"/>
</dbReference>
<dbReference type="Proteomes" id="UP001164706">
    <property type="component" value="Chromosome"/>
</dbReference>
<keyword evidence="11" id="KW-0511">Multifunctional enzyme</keyword>
<reference evidence="16" key="1">
    <citation type="submission" date="2022-11" db="EMBL/GenBank/DDBJ databases">
        <title>Description of Microcella daejonensis nov. sp, isolated from riverside soil.</title>
        <authorList>
            <person name="Molina K.M."/>
            <person name="Kim S.B."/>
        </authorList>
    </citation>
    <scope>NUCLEOTIDE SEQUENCE</scope>
    <source>
        <strain evidence="16">MMS21-STM12</strain>
    </source>
</reference>
<dbReference type="Gene3D" id="1.10.8.50">
    <property type="match status" value="1"/>
</dbReference>
<evidence type="ECO:0000256" key="6">
    <source>
        <dbReference type="ARBA" id="ARBA00022801"/>
    </source>
</evidence>
<evidence type="ECO:0000256" key="12">
    <source>
        <dbReference type="ARBA" id="ARBA00023295"/>
    </source>
</evidence>
<dbReference type="CDD" id="cd08971">
    <property type="entry name" value="AcNei2_N"/>
    <property type="match status" value="1"/>
</dbReference>
<dbReference type="SUPFAM" id="SSF46946">
    <property type="entry name" value="S13-like H2TH domain"/>
    <property type="match status" value="1"/>
</dbReference>
<protein>
    <recommendedName>
        <fullName evidence="2">DNA-(apurinic or apyrimidinic site) lyase</fullName>
        <ecNumber evidence="2">4.2.99.18</ecNumber>
    </recommendedName>
</protein>
<dbReference type="PANTHER" id="PTHR42697:SF1">
    <property type="entry name" value="ENDONUCLEASE 8"/>
    <property type="match status" value="1"/>
</dbReference>
<evidence type="ECO:0000256" key="9">
    <source>
        <dbReference type="ARBA" id="ARBA00023204"/>
    </source>
</evidence>
<dbReference type="InterPro" id="IPR012319">
    <property type="entry name" value="FPG_cat"/>
</dbReference>
<evidence type="ECO:0000256" key="13">
    <source>
        <dbReference type="PROSITE-ProRule" id="PRU00391"/>
    </source>
</evidence>
<proteinExistence type="inferred from homology"/>
<dbReference type="InterPro" id="IPR000214">
    <property type="entry name" value="Znf_DNA_glyclase/AP_lyase"/>
</dbReference>
<dbReference type="SMART" id="SM01232">
    <property type="entry name" value="H2TH"/>
    <property type="match status" value="1"/>
</dbReference>
<keyword evidence="7" id="KW-0862">Zinc</keyword>
<name>A0A9E8MNF9_9MICO</name>
<keyword evidence="6" id="KW-0378">Hydrolase</keyword>
<dbReference type="GO" id="GO:0000703">
    <property type="term" value="F:oxidized pyrimidine nucleobase lesion DNA N-glycosylase activity"/>
    <property type="evidence" value="ECO:0007669"/>
    <property type="project" value="TreeGrafter"/>
</dbReference>
<evidence type="ECO:0000256" key="11">
    <source>
        <dbReference type="ARBA" id="ARBA00023268"/>
    </source>
</evidence>
<evidence type="ECO:0000256" key="5">
    <source>
        <dbReference type="ARBA" id="ARBA00022771"/>
    </source>
</evidence>
<evidence type="ECO:0000256" key="10">
    <source>
        <dbReference type="ARBA" id="ARBA00023239"/>
    </source>
</evidence>
<organism evidence="16 17">
    <name type="scientific">Microcella daejeonensis</name>
    <dbReference type="NCBI Taxonomy" id="2994971"/>
    <lineage>
        <taxon>Bacteria</taxon>
        <taxon>Bacillati</taxon>
        <taxon>Actinomycetota</taxon>
        <taxon>Actinomycetes</taxon>
        <taxon>Micrococcales</taxon>
        <taxon>Microbacteriaceae</taxon>
        <taxon>Microcella</taxon>
    </lineage>
</organism>
<dbReference type="Pfam" id="PF01149">
    <property type="entry name" value="Fapy_DNA_glyco"/>
    <property type="match status" value="1"/>
</dbReference>
<dbReference type="GO" id="GO:0006284">
    <property type="term" value="P:base-excision repair"/>
    <property type="evidence" value="ECO:0007669"/>
    <property type="project" value="InterPro"/>
</dbReference>
<dbReference type="KEGG" id="mdb:OVN18_06290"/>
<dbReference type="GO" id="GO:0140078">
    <property type="term" value="F:class I DNA-(apurinic or apyrimidinic site) endonuclease activity"/>
    <property type="evidence" value="ECO:0007669"/>
    <property type="project" value="UniProtKB-EC"/>
</dbReference>
<evidence type="ECO:0000313" key="16">
    <source>
        <dbReference type="EMBL" id="WAB82604.1"/>
    </source>
</evidence>